<dbReference type="AlphaFoldDB" id="A0AAF0UAZ1"/>
<accession>A0AAF0UAZ1</accession>
<reference evidence="1" key="1">
    <citation type="submission" date="2023-08" db="EMBL/GenBank/DDBJ databases">
        <title>A de novo genome assembly of Solanum verrucosum Schlechtendal, a Mexican diploid species geographically isolated from the other diploid A-genome species in potato relatives.</title>
        <authorList>
            <person name="Hosaka K."/>
        </authorList>
    </citation>
    <scope>NUCLEOTIDE SEQUENCE</scope>
    <source>
        <tissue evidence="1">Young leaves</tissue>
    </source>
</reference>
<dbReference type="Proteomes" id="UP001234989">
    <property type="component" value="Chromosome 8"/>
</dbReference>
<evidence type="ECO:0000313" key="1">
    <source>
        <dbReference type="EMBL" id="WMV42642.1"/>
    </source>
</evidence>
<organism evidence="1 2">
    <name type="scientific">Solanum verrucosum</name>
    <dbReference type="NCBI Taxonomy" id="315347"/>
    <lineage>
        <taxon>Eukaryota</taxon>
        <taxon>Viridiplantae</taxon>
        <taxon>Streptophyta</taxon>
        <taxon>Embryophyta</taxon>
        <taxon>Tracheophyta</taxon>
        <taxon>Spermatophyta</taxon>
        <taxon>Magnoliopsida</taxon>
        <taxon>eudicotyledons</taxon>
        <taxon>Gunneridae</taxon>
        <taxon>Pentapetalae</taxon>
        <taxon>asterids</taxon>
        <taxon>lamiids</taxon>
        <taxon>Solanales</taxon>
        <taxon>Solanaceae</taxon>
        <taxon>Solanoideae</taxon>
        <taxon>Solaneae</taxon>
        <taxon>Solanum</taxon>
    </lineage>
</organism>
<name>A0AAF0UAZ1_SOLVR</name>
<sequence length="86" mass="9680">ERTENRTPSLQGLSLRYFTPREVFNSLQFCEIVLLRICILFQTTSSFHNTSVFANGTSFSHYAMLGNSLSVGVVAPLLQYLFTNPS</sequence>
<protein>
    <submittedName>
        <fullName evidence="1">Uncharacterized protein</fullName>
    </submittedName>
</protein>
<evidence type="ECO:0000313" key="2">
    <source>
        <dbReference type="Proteomes" id="UP001234989"/>
    </source>
</evidence>
<gene>
    <name evidence="1" type="ORF">MTR67_036027</name>
</gene>
<keyword evidence="2" id="KW-1185">Reference proteome</keyword>
<feature type="non-terminal residue" evidence="1">
    <location>
        <position position="1"/>
    </location>
</feature>
<proteinExistence type="predicted"/>
<dbReference type="Gene3D" id="3.90.120.10">
    <property type="entry name" value="DNA Methylase, subunit A, domain 2"/>
    <property type="match status" value="1"/>
</dbReference>
<dbReference type="EMBL" id="CP133619">
    <property type="protein sequence ID" value="WMV42642.1"/>
    <property type="molecule type" value="Genomic_DNA"/>
</dbReference>